<comment type="caution">
    <text evidence="13">The sequence shown here is derived from an EMBL/GenBank/DDBJ whole genome shotgun (WGS) entry which is preliminary data.</text>
</comment>
<dbReference type="Gene3D" id="3.90.190.10">
    <property type="entry name" value="Protein tyrosine phosphatase superfamily"/>
    <property type="match status" value="1"/>
</dbReference>
<feature type="compositionally biased region" description="Polar residues" evidence="9">
    <location>
        <begin position="1186"/>
        <end position="1197"/>
    </location>
</feature>
<dbReference type="SUPFAM" id="SSF52799">
    <property type="entry name" value="(Phosphotyrosine protein) phosphatases II"/>
    <property type="match status" value="1"/>
</dbReference>
<keyword evidence="7" id="KW-0206">Cytoskeleton</keyword>
<dbReference type="PROSITE" id="PS51998">
    <property type="entry name" value="DEK_C"/>
    <property type="match status" value="1"/>
</dbReference>
<gene>
    <name evidence="13" type="ORF">CUNI_LOCUS19143</name>
</gene>
<feature type="region of interest" description="Disordered" evidence="9">
    <location>
        <begin position="1137"/>
        <end position="1157"/>
    </location>
</feature>
<dbReference type="InterPro" id="IPR000387">
    <property type="entry name" value="Tyr_Pase_dom"/>
</dbReference>
<evidence type="ECO:0000256" key="9">
    <source>
        <dbReference type="SAM" id="MobiDB-lite"/>
    </source>
</evidence>
<feature type="domain" description="DEK-C" evidence="12">
    <location>
        <begin position="91"/>
        <end position="146"/>
    </location>
</feature>
<reference evidence="13" key="1">
    <citation type="submission" date="2021-04" db="EMBL/GenBank/DDBJ databases">
        <authorList>
            <consortium name="Molecular Ecology Group"/>
        </authorList>
    </citation>
    <scope>NUCLEOTIDE SEQUENCE</scope>
</reference>
<dbReference type="InterPro" id="IPR016130">
    <property type="entry name" value="Tyr_Pase_AS"/>
</dbReference>
<proteinExistence type="inferred from homology"/>
<dbReference type="PROSITE" id="PS50054">
    <property type="entry name" value="TYR_PHOSPHATASE_DUAL"/>
    <property type="match status" value="1"/>
</dbReference>
<feature type="domain" description="Tyrosine specific protein phosphatases" evidence="11">
    <location>
        <begin position="212"/>
        <end position="269"/>
    </location>
</feature>
<comment type="similarity">
    <text evidence="2">Belongs to the protein-tyrosine phosphatase family.</text>
</comment>
<dbReference type="InterPro" id="IPR000340">
    <property type="entry name" value="Dual-sp_phosphatase_cat-dom"/>
</dbReference>
<dbReference type="InterPro" id="IPR029021">
    <property type="entry name" value="Prot-tyrosine_phosphatase-like"/>
</dbReference>
<keyword evidence="6" id="KW-0904">Protein phosphatase</keyword>
<evidence type="ECO:0000256" key="7">
    <source>
        <dbReference type="ARBA" id="ARBA00023212"/>
    </source>
</evidence>
<dbReference type="Pfam" id="PF00782">
    <property type="entry name" value="DSPc"/>
    <property type="match status" value="1"/>
</dbReference>
<feature type="compositionally biased region" description="Polar residues" evidence="9">
    <location>
        <begin position="1431"/>
        <end position="1448"/>
    </location>
</feature>
<dbReference type="PANTHER" id="PTHR45864">
    <property type="entry name" value="SLINGSHOT PROTEIN PHOSPHATASE HOMOLOG"/>
    <property type="match status" value="1"/>
</dbReference>
<comment type="subcellular location">
    <subcellularLocation>
        <location evidence="1">Cytoplasm</location>
        <location evidence="1">Cytoskeleton</location>
    </subcellularLocation>
</comment>
<feature type="region of interest" description="Disordered" evidence="9">
    <location>
        <begin position="338"/>
        <end position="361"/>
    </location>
</feature>
<evidence type="ECO:0000259" key="11">
    <source>
        <dbReference type="PROSITE" id="PS50056"/>
    </source>
</evidence>
<dbReference type="EMBL" id="CAJHNH020006334">
    <property type="protein sequence ID" value="CAG5133585.1"/>
    <property type="molecule type" value="Genomic_DNA"/>
</dbReference>
<evidence type="ECO:0000313" key="14">
    <source>
        <dbReference type="Proteomes" id="UP000678393"/>
    </source>
</evidence>
<sequence length="1495" mass="163740">GFSLCTDELSYLFKPVSVQAMWSAIQSLYKALRIAEDMNYIADGLTHTWVGYYKSRIDIRDLSRVCQWSVEGVEIFAPSSLSVKANDCERERVKLTISNTLKEVMLDFDLDEVTSLMLRKAVEQKMGMSLAEYKSYFDEEVMRIVGQMDKPSEILEFLYLGSEWNASNLDELVEKGIGYILNVTKEIDNFFEGKFQYYNVRVYDVDESDLLKHWDKTYKFISKARSHNSKVLVHCKMGVSRSASTVMAFIMKDQRLTVNEAFQFVKDRRGCVHPNSGFMEQLRTYEGILSASNKRDIFRCKSKQNLTDDGSRDEAEPSQGDFLGDSLFRMMSHPDWQSASGNLEAAESRSADSTEESTSDLLTSAAESAALSCLSPAPAMAKTAPMSIVRPSVAAADKEMSQERGASSEAESLTALSSSEGSISLQLRSSSSALASRIKPDCSWIKFDLVQAEQCDTCGETLPFVDALSCDDLSSSTPPSHLCASCIAKLSEAASQLAETHFLPGTSGESKAAPATTSLPYLPFSSSHLVSLSPEKTTPAAHSSDVHFYIGNIHSLLDMKHTTGTDMKKPGTVNSNIDLSSKKHSHVTLPSDSVTSLDNHITAVKLSQLEESASHTVANKHLEESAEISRQTLDSSSKTEETEAALQGLELGVRQYFIPEKIPWKPGKVRKMQEDINKTGQISQDQDIEQEEKGKTFKDVPEMKETHDDCSLLEHTSEPRPATSLCQSLSCVELSGSQECDQAQLSVYQREEIPLIPGTVSRLRTWLEVEERQGLCGEGDQEVAQTPCLVDRSFSLKLQRGLPHCRYTDNRRFTTGHIIYPDKCLLDLQSPDDDLANSRPTVPESSGHIEDTSEDIDISSSNFSLAGIVSSGNFSLAGIVSSPVIFPLLEHRCETDIVQPKAVIKSASSSSVRSAGASFSLMPSSSPSSVLTSCATVGKENAENRHSDSQPSCTSGARDSFDSDSLVQEMASSLLVSSSPSQFDDSDMQSCANMVKYFVRKIEKQGVDSPQIENQGVDSPQIENQGVDSPQIEMQVVASAENEAEKIVSPMKDEAEKIVSPMKDEAEKIVSPMKDEAFQVKFLSETETASCNRALLVSLNAAVLAKSRKPSEVTGSTSADVANLLTHVQSEVSVQLKQSQENIVKTSDPSGSGSSRQNLFLKLDSSACLPQQVSSPMLEDVGKISLSSPVNESQEQISVKPEMRQPDSSTSPRSPGHSLVQESLELSVVRHLVGRFENRSPEPDRVSSDTSHDLILKPKDCKNISVSSQSASSRSHREQNLIHSYLEDTARQSVVSSFLSSYRSVDSCPALQLSSSAASTDLLATSPPSRLLASPRLPLHKKHMSLDSASCSADVVMTNALTCDIPVELHELSTGSSNVKDMSADFSSKRLGPIPFNRRSLESTERKTWRSVRPTSVELFPHSASDLGHASVSSDTLQRSKQRSSYSSFPAGDDDVSLRQVSDQGRKIRRLQGKSHPLTKLSEPSFGKGPFYSSM</sequence>
<dbReference type="OrthoDB" id="5779068at2759"/>
<dbReference type="SMART" id="SM00195">
    <property type="entry name" value="DSPc"/>
    <property type="match status" value="1"/>
</dbReference>
<dbReference type="InterPro" id="IPR043588">
    <property type="entry name" value="SSH-N"/>
</dbReference>
<accession>A0A8S4A0T4</accession>
<dbReference type="Pfam" id="PF23040">
    <property type="entry name" value="PH_SSH1-like_1st"/>
    <property type="match status" value="1"/>
</dbReference>
<feature type="region of interest" description="Disordered" evidence="9">
    <location>
        <begin position="394"/>
        <end position="415"/>
    </location>
</feature>
<dbReference type="PANTHER" id="PTHR45864:SF2">
    <property type="entry name" value="PROTEIN PHOSPHATASE SLINGSHOT"/>
    <property type="match status" value="1"/>
</dbReference>
<evidence type="ECO:0000313" key="13">
    <source>
        <dbReference type="EMBL" id="CAG5133585.1"/>
    </source>
</evidence>
<evidence type="ECO:0000256" key="8">
    <source>
        <dbReference type="ARBA" id="ARBA00048336"/>
    </source>
</evidence>
<evidence type="ECO:0000259" key="10">
    <source>
        <dbReference type="PROSITE" id="PS50054"/>
    </source>
</evidence>
<feature type="region of interest" description="Disordered" evidence="9">
    <location>
        <begin position="305"/>
        <end position="326"/>
    </location>
</feature>
<dbReference type="FunFam" id="3.90.190.10:FF:000004">
    <property type="entry name" value="Protein phosphatase Slingshot homolog 2"/>
    <property type="match status" value="1"/>
</dbReference>
<dbReference type="GO" id="GO:0030837">
    <property type="term" value="P:negative regulation of actin filament polymerization"/>
    <property type="evidence" value="ECO:0007669"/>
    <property type="project" value="InterPro"/>
</dbReference>
<feature type="region of interest" description="Disordered" evidence="9">
    <location>
        <begin position="1425"/>
        <end position="1495"/>
    </location>
</feature>
<dbReference type="GO" id="GO:0005856">
    <property type="term" value="C:cytoskeleton"/>
    <property type="evidence" value="ECO:0007669"/>
    <property type="project" value="UniProtKB-SubCell"/>
</dbReference>
<dbReference type="InterPro" id="IPR014876">
    <property type="entry name" value="DEK_C"/>
</dbReference>
<dbReference type="Pfam" id="PF08766">
    <property type="entry name" value="DEK_C"/>
    <property type="match status" value="1"/>
</dbReference>
<keyword evidence="4" id="KW-0963">Cytoplasm</keyword>
<evidence type="ECO:0000256" key="4">
    <source>
        <dbReference type="ARBA" id="ARBA00022490"/>
    </source>
</evidence>
<dbReference type="InterPro" id="IPR020422">
    <property type="entry name" value="TYR_PHOSPHATASE_DUAL_dom"/>
</dbReference>
<dbReference type="Proteomes" id="UP000678393">
    <property type="component" value="Unassembled WGS sequence"/>
</dbReference>
<dbReference type="PROSITE" id="PS50056">
    <property type="entry name" value="TYR_PHOSPHATASE_2"/>
    <property type="match status" value="1"/>
</dbReference>
<feature type="region of interest" description="Disordered" evidence="9">
    <location>
        <begin position="1186"/>
        <end position="1219"/>
    </location>
</feature>
<feature type="region of interest" description="Disordered" evidence="9">
    <location>
        <begin position="939"/>
        <end position="960"/>
    </location>
</feature>
<comment type="catalytic activity">
    <reaction evidence="8">
        <text>O-phospho-L-threonyl-[protein] + H2O = L-threonyl-[protein] + phosphate</text>
        <dbReference type="Rhea" id="RHEA:47004"/>
        <dbReference type="Rhea" id="RHEA-COMP:11060"/>
        <dbReference type="Rhea" id="RHEA-COMP:11605"/>
        <dbReference type="ChEBI" id="CHEBI:15377"/>
        <dbReference type="ChEBI" id="CHEBI:30013"/>
        <dbReference type="ChEBI" id="CHEBI:43474"/>
        <dbReference type="ChEBI" id="CHEBI:61977"/>
        <dbReference type="EC" id="3.1.3.16"/>
    </reaction>
</comment>
<organism evidence="13 14">
    <name type="scientific">Candidula unifasciata</name>
    <dbReference type="NCBI Taxonomy" id="100452"/>
    <lineage>
        <taxon>Eukaryota</taxon>
        <taxon>Metazoa</taxon>
        <taxon>Spiralia</taxon>
        <taxon>Lophotrochozoa</taxon>
        <taxon>Mollusca</taxon>
        <taxon>Gastropoda</taxon>
        <taxon>Heterobranchia</taxon>
        <taxon>Euthyneura</taxon>
        <taxon>Panpulmonata</taxon>
        <taxon>Eupulmonata</taxon>
        <taxon>Stylommatophora</taxon>
        <taxon>Helicina</taxon>
        <taxon>Helicoidea</taxon>
        <taxon>Geomitridae</taxon>
        <taxon>Candidula</taxon>
    </lineage>
</organism>
<dbReference type="EC" id="3.1.3.16" evidence="3"/>
<feature type="domain" description="Tyrosine-protein phosphatase" evidence="10">
    <location>
        <begin position="150"/>
        <end position="291"/>
    </location>
</feature>
<keyword evidence="5" id="KW-0378">Hydrolase</keyword>
<evidence type="ECO:0000256" key="2">
    <source>
        <dbReference type="ARBA" id="ARBA00009580"/>
    </source>
</evidence>
<evidence type="ECO:0000256" key="3">
    <source>
        <dbReference type="ARBA" id="ARBA00013081"/>
    </source>
</evidence>
<evidence type="ECO:0000256" key="6">
    <source>
        <dbReference type="ARBA" id="ARBA00022912"/>
    </source>
</evidence>
<feature type="non-terminal residue" evidence="13">
    <location>
        <position position="1"/>
    </location>
</feature>
<dbReference type="PROSITE" id="PS00383">
    <property type="entry name" value="TYR_PHOSPHATASE_1"/>
    <property type="match status" value="1"/>
</dbReference>
<name>A0A8S4A0T4_9EUPU</name>
<keyword evidence="14" id="KW-1185">Reference proteome</keyword>
<dbReference type="GO" id="GO:0003779">
    <property type="term" value="F:actin binding"/>
    <property type="evidence" value="ECO:0007669"/>
    <property type="project" value="InterPro"/>
</dbReference>
<protein>
    <recommendedName>
        <fullName evidence="3">protein-serine/threonine phosphatase</fullName>
        <ecNumber evidence="3">3.1.3.16</ecNumber>
    </recommendedName>
</protein>
<evidence type="ECO:0000256" key="5">
    <source>
        <dbReference type="ARBA" id="ARBA00022801"/>
    </source>
</evidence>
<dbReference type="InterPro" id="IPR043587">
    <property type="entry name" value="Phosphatase_SSH-like"/>
</dbReference>
<evidence type="ECO:0000256" key="1">
    <source>
        <dbReference type="ARBA" id="ARBA00004245"/>
    </source>
</evidence>
<evidence type="ECO:0000259" key="12">
    <source>
        <dbReference type="PROSITE" id="PS51998"/>
    </source>
</evidence>
<dbReference type="GO" id="GO:0004722">
    <property type="term" value="F:protein serine/threonine phosphatase activity"/>
    <property type="evidence" value="ECO:0007669"/>
    <property type="project" value="UniProtKB-EC"/>
</dbReference>